<evidence type="ECO:0000256" key="3">
    <source>
        <dbReference type="ARBA" id="ARBA00022692"/>
    </source>
</evidence>
<keyword evidence="6" id="KW-0175">Coiled coil</keyword>
<accession>A0ABT5VP75</accession>
<evidence type="ECO:0000256" key="5">
    <source>
        <dbReference type="ARBA" id="ARBA00023136"/>
    </source>
</evidence>
<feature type="transmembrane region" description="Helical" evidence="7">
    <location>
        <begin position="37"/>
        <end position="56"/>
    </location>
</feature>
<name>A0ABT5VP75_9BACT</name>
<gene>
    <name evidence="9" type="ORF">L3049_04360</name>
</gene>
<protein>
    <submittedName>
        <fullName evidence="9">Wzz/FepE/Etk N-terminal domain-containing protein</fullName>
    </submittedName>
</protein>
<dbReference type="PANTHER" id="PTHR32309">
    <property type="entry name" value="TYROSINE-PROTEIN KINASE"/>
    <property type="match status" value="1"/>
</dbReference>
<dbReference type="RefSeq" id="WP_275108571.1">
    <property type="nucleotide sequence ID" value="NZ_JAKJSC010000001.1"/>
</dbReference>
<evidence type="ECO:0000256" key="6">
    <source>
        <dbReference type="SAM" id="Coils"/>
    </source>
</evidence>
<evidence type="ECO:0000256" key="2">
    <source>
        <dbReference type="ARBA" id="ARBA00022475"/>
    </source>
</evidence>
<feature type="coiled-coil region" evidence="6">
    <location>
        <begin position="178"/>
        <end position="205"/>
    </location>
</feature>
<dbReference type="EMBL" id="JAKJSC010000001">
    <property type="protein sequence ID" value="MDE5417234.1"/>
    <property type="molecule type" value="Genomic_DNA"/>
</dbReference>
<evidence type="ECO:0000256" key="4">
    <source>
        <dbReference type="ARBA" id="ARBA00022989"/>
    </source>
</evidence>
<comment type="subcellular location">
    <subcellularLocation>
        <location evidence="1">Cell membrane</location>
        <topology evidence="1">Multi-pass membrane protein</topology>
    </subcellularLocation>
</comment>
<evidence type="ECO:0000256" key="7">
    <source>
        <dbReference type="SAM" id="Phobius"/>
    </source>
</evidence>
<evidence type="ECO:0000259" key="8">
    <source>
        <dbReference type="Pfam" id="PF02706"/>
    </source>
</evidence>
<sequence length="375" mass="41751">MNPDNTNIKSDPANVSHEDEIDLIQLAKTLWEGRRTVIKTTLIFMVLGLFIAIFSAKEYTASTTMVPQVADGGAKLGGNLGGLAAMAGIDLGGIGGGSNIAPSLYPKIINSIPFQKELMKTELIIDGQVTETTFSYYYENIYSPGLFGVIKEYTIGLPRLILKTIKRERIQNTSLISNHQIIEVSEREKELIERLEEQLTFSMNDKDGDITLSASMPEAIPAAQLVEKAKELLQKSITNFKIQKAEDQLAFVKERYTEKEKEVHQIQKKLAEFRDRNKNVSTAIAQAEQQRLTAEYNLVYGVYSELAKQLETQKIQVKEDTPIFTVIQPTSIPIKPSSQSKLLTLVIFCFLGGIVGVVTVFAKKLIGTLKNEFVN</sequence>
<feature type="coiled-coil region" evidence="6">
    <location>
        <begin position="242"/>
        <end position="290"/>
    </location>
</feature>
<dbReference type="Proteomes" id="UP001528920">
    <property type="component" value="Unassembled WGS sequence"/>
</dbReference>
<keyword evidence="5 7" id="KW-0472">Membrane</keyword>
<dbReference type="InterPro" id="IPR050445">
    <property type="entry name" value="Bact_polysacc_biosynth/exp"/>
</dbReference>
<dbReference type="InterPro" id="IPR003856">
    <property type="entry name" value="LPS_length_determ_N"/>
</dbReference>
<keyword evidence="2" id="KW-1003">Cell membrane</keyword>
<dbReference type="PANTHER" id="PTHR32309:SF13">
    <property type="entry name" value="FERRIC ENTEROBACTIN TRANSPORT PROTEIN FEPE"/>
    <property type="match status" value="1"/>
</dbReference>
<keyword evidence="4 7" id="KW-1133">Transmembrane helix</keyword>
<keyword evidence="3 7" id="KW-0812">Transmembrane</keyword>
<feature type="transmembrane region" description="Helical" evidence="7">
    <location>
        <begin position="342"/>
        <end position="362"/>
    </location>
</feature>
<evidence type="ECO:0000313" key="9">
    <source>
        <dbReference type="EMBL" id="MDE5417234.1"/>
    </source>
</evidence>
<dbReference type="Pfam" id="PF02706">
    <property type="entry name" value="Wzz"/>
    <property type="match status" value="1"/>
</dbReference>
<reference evidence="9 10" key="1">
    <citation type="submission" date="2022-01" db="EMBL/GenBank/DDBJ databases">
        <title>Labilibaculum sp. nov, a marine bacterium isolated from Antarctica.</title>
        <authorList>
            <person name="Dai W."/>
        </authorList>
    </citation>
    <scope>NUCLEOTIDE SEQUENCE [LARGE SCALE GENOMIC DNA]</scope>
    <source>
        <strain evidence="9 10">DW002</strain>
    </source>
</reference>
<keyword evidence="10" id="KW-1185">Reference proteome</keyword>
<organism evidence="9 10">
    <name type="scientific">Paralabilibaculum antarcticum</name>
    <dbReference type="NCBI Taxonomy" id="2912572"/>
    <lineage>
        <taxon>Bacteria</taxon>
        <taxon>Pseudomonadati</taxon>
        <taxon>Bacteroidota</taxon>
        <taxon>Bacteroidia</taxon>
        <taxon>Marinilabiliales</taxon>
        <taxon>Marinifilaceae</taxon>
        <taxon>Paralabilibaculum</taxon>
    </lineage>
</organism>
<feature type="domain" description="Polysaccharide chain length determinant N-terminal" evidence="8">
    <location>
        <begin position="19"/>
        <end position="72"/>
    </location>
</feature>
<evidence type="ECO:0000313" key="10">
    <source>
        <dbReference type="Proteomes" id="UP001528920"/>
    </source>
</evidence>
<evidence type="ECO:0000256" key="1">
    <source>
        <dbReference type="ARBA" id="ARBA00004651"/>
    </source>
</evidence>
<proteinExistence type="predicted"/>
<comment type="caution">
    <text evidence="9">The sequence shown here is derived from an EMBL/GenBank/DDBJ whole genome shotgun (WGS) entry which is preliminary data.</text>
</comment>